<dbReference type="EMBL" id="LZKQ01000291">
    <property type="protein sequence ID" value="OBI75599.1"/>
    <property type="molecule type" value="Genomic_DNA"/>
</dbReference>
<feature type="transmembrane region" description="Helical" evidence="8">
    <location>
        <begin position="92"/>
        <end position="120"/>
    </location>
</feature>
<organism evidence="9 10">
    <name type="scientific">Mycobacterium asiaticum</name>
    <dbReference type="NCBI Taxonomy" id="1790"/>
    <lineage>
        <taxon>Bacteria</taxon>
        <taxon>Bacillati</taxon>
        <taxon>Actinomycetota</taxon>
        <taxon>Actinomycetes</taxon>
        <taxon>Mycobacteriales</taxon>
        <taxon>Mycobacteriaceae</taxon>
        <taxon>Mycobacterium</taxon>
    </lineage>
</organism>
<evidence type="ECO:0000256" key="2">
    <source>
        <dbReference type="ARBA" id="ARBA00022475"/>
    </source>
</evidence>
<keyword evidence="3 9" id="KW-0808">Transferase</keyword>
<dbReference type="GO" id="GO:0005886">
    <property type="term" value="C:plasma membrane"/>
    <property type="evidence" value="ECO:0007669"/>
    <property type="project" value="UniProtKB-SubCell"/>
</dbReference>
<dbReference type="STRING" id="1790.A5645_25260"/>
<evidence type="ECO:0000313" key="10">
    <source>
        <dbReference type="Proteomes" id="UP000093795"/>
    </source>
</evidence>
<evidence type="ECO:0000256" key="5">
    <source>
        <dbReference type="ARBA" id="ARBA00022989"/>
    </source>
</evidence>
<evidence type="ECO:0000256" key="4">
    <source>
        <dbReference type="ARBA" id="ARBA00022692"/>
    </source>
</evidence>
<protein>
    <submittedName>
        <fullName evidence="9">Alpha-(1-2)-phosphatidylinositol mannosyltransferase</fullName>
    </submittedName>
</protein>
<comment type="caution">
    <text evidence="9">The sequence shown here is derived from an EMBL/GenBank/DDBJ whole genome shotgun (WGS) entry which is preliminary data.</text>
</comment>
<comment type="similarity">
    <text evidence="7">Belongs to the glycosyltransferase 87 family.</text>
</comment>
<reference evidence="9 10" key="1">
    <citation type="submission" date="2016-06" db="EMBL/GenBank/DDBJ databases">
        <authorList>
            <person name="Kjaerup R.B."/>
            <person name="Dalgaard T.S."/>
            <person name="Juul-Madsen H.R."/>
        </authorList>
    </citation>
    <scope>NUCLEOTIDE SEQUENCE [LARGE SCALE GENOMIC DNA]</scope>
    <source>
        <strain evidence="9 10">1081914.2</strain>
    </source>
</reference>
<name>A0A1A3BKT2_MYCAS</name>
<keyword evidence="9" id="KW-0328">Glycosyltransferase</keyword>
<dbReference type="OrthoDB" id="9774600at2"/>
<dbReference type="eggNOG" id="COG5650">
    <property type="taxonomic scope" value="Bacteria"/>
</dbReference>
<accession>A0A1A3BKT2</accession>
<keyword evidence="6 8" id="KW-0472">Membrane</keyword>
<dbReference type="Proteomes" id="UP000093795">
    <property type="component" value="Unassembled WGS sequence"/>
</dbReference>
<feature type="transmembrane region" description="Helical" evidence="8">
    <location>
        <begin position="307"/>
        <end position="324"/>
    </location>
</feature>
<feature type="transmembrane region" description="Helical" evidence="8">
    <location>
        <begin position="141"/>
        <end position="164"/>
    </location>
</feature>
<dbReference type="InterPro" id="IPR018584">
    <property type="entry name" value="GT87"/>
</dbReference>
<comment type="subcellular location">
    <subcellularLocation>
        <location evidence="1">Cell membrane</location>
        <topology evidence="1">Multi-pass membrane protein</topology>
    </subcellularLocation>
</comment>
<evidence type="ECO:0000256" key="8">
    <source>
        <dbReference type="SAM" id="Phobius"/>
    </source>
</evidence>
<dbReference type="AlphaFoldDB" id="A0A1A3BKT2"/>
<dbReference type="Pfam" id="PF09594">
    <property type="entry name" value="GT87"/>
    <property type="match status" value="1"/>
</dbReference>
<gene>
    <name evidence="9" type="ORF">A9X01_04580</name>
</gene>
<evidence type="ECO:0000313" key="9">
    <source>
        <dbReference type="EMBL" id="OBI75599.1"/>
    </source>
</evidence>
<feature type="transmembrane region" description="Helical" evidence="8">
    <location>
        <begin position="330"/>
        <end position="345"/>
    </location>
</feature>
<keyword evidence="5 8" id="KW-1133">Transmembrane helix</keyword>
<dbReference type="GO" id="GO:0016758">
    <property type="term" value="F:hexosyltransferase activity"/>
    <property type="evidence" value="ECO:0007669"/>
    <property type="project" value="InterPro"/>
</dbReference>
<sequence>MSRWQSPVVGSRSGRVWLWCLLWLLAALALANTCWQLFGHIPYRIDIDVYQMGGRAWLDGRPLYSGNVMFHTPIVDLPFTYPPLAAVVFSPFAWMGMPVASVAITALTLAVLLVSTAIVLTRLDVWADSDLLAGPAWLRRWWLAVVIVAPASIWLEPISSNFAFGQINAVLMALVLADCLPRRTPWPRGVLLGLGIALKLTPAVFLLYFLLRRDTRATVTSIVTFVAATLVGFALAWRDSWEYWTRTLHHTDRIGEAALNTDQNIAGALARLGLEQQERFPWWVLACLLVLGATIWAMRRVLRADEAPLAVICVALFGLVVSPVSWSHHWVWMLPAVLVTGVLAWRRRNVALGVVTLLGLALMRWTPIDLLPKHHETTAAWWRQLLGMSYVWWALAVIVVAGVTVTAQVAPARLASRERTPVAAAG</sequence>
<evidence type="ECO:0000256" key="3">
    <source>
        <dbReference type="ARBA" id="ARBA00022679"/>
    </source>
</evidence>
<evidence type="ECO:0000256" key="6">
    <source>
        <dbReference type="ARBA" id="ARBA00023136"/>
    </source>
</evidence>
<feature type="transmembrane region" description="Helical" evidence="8">
    <location>
        <begin position="280"/>
        <end position="298"/>
    </location>
</feature>
<evidence type="ECO:0000256" key="7">
    <source>
        <dbReference type="ARBA" id="ARBA00024033"/>
    </source>
</evidence>
<feature type="transmembrane region" description="Helical" evidence="8">
    <location>
        <begin position="350"/>
        <end position="370"/>
    </location>
</feature>
<feature type="transmembrane region" description="Helical" evidence="8">
    <location>
        <begin position="218"/>
        <end position="237"/>
    </location>
</feature>
<feature type="transmembrane region" description="Helical" evidence="8">
    <location>
        <begin position="390"/>
        <end position="410"/>
    </location>
</feature>
<dbReference type="RefSeq" id="WP_065123184.1">
    <property type="nucleotide sequence ID" value="NZ_LZKQ01000291.1"/>
</dbReference>
<proteinExistence type="inferred from homology"/>
<feature type="transmembrane region" description="Helical" evidence="8">
    <location>
        <begin position="190"/>
        <end position="211"/>
    </location>
</feature>
<keyword evidence="4 8" id="KW-0812">Transmembrane</keyword>
<evidence type="ECO:0000256" key="1">
    <source>
        <dbReference type="ARBA" id="ARBA00004651"/>
    </source>
</evidence>
<keyword evidence="2" id="KW-1003">Cell membrane</keyword>